<proteinExistence type="predicted"/>
<dbReference type="WBParaSite" id="PS1159_v2.g22216.t1">
    <property type="protein sequence ID" value="PS1159_v2.g22216.t1"/>
    <property type="gene ID" value="PS1159_v2.g22216"/>
</dbReference>
<dbReference type="Proteomes" id="UP000887580">
    <property type="component" value="Unplaced"/>
</dbReference>
<organism evidence="1 2">
    <name type="scientific">Panagrolaimus sp. PS1159</name>
    <dbReference type="NCBI Taxonomy" id="55785"/>
    <lineage>
        <taxon>Eukaryota</taxon>
        <taxon>Metazoa</taxon>
        <taxon>Ecdysozoa</taxon>
        <taxon>Nematoda</taxon>
        <taxon>Chromadorea</taxon>
        <taxon>Rhabditida</taxon>
        <taxon>Tylenchina</taxon>
        <taxon>Panagrolaimomorpha</taxon>
        <taxon>Panagrolaimoidea</taxon>
        <taxon>Panagrolaimidae</taxon>
        <taxon>Panagrolaimus</taxon>
    </lineage>
</organism>
<evidence type="ECO:0000313" key="1">
    <source>
        <dbReference type="Proteomes" id="UP000887580"/>
    </source>
</evidence>
<name>A0AC35FYN1_9BILA</name>
<sequence length="3310" mass="380233">MAFQYTEEELALAINKNVQDDESLTPKNAIFQLFGSNESSVSTQLKIFIGKEVLKKHKLICKFLLRNHLLNKLKAGSTEFIKKFIDFQRKDQIFEAFTDNKNLYLRLIVLKNENSFGSLLIDCSRMFYRLKEKFASSDNETEMRKFLVVWFQSSFMSRNIYEKFQKLSKTNFSLMEFRRFLFTLKHDVNVRHLLKWTNSIKTDNFMEPQKLKGILDAFCKEAVLELEDETLKIKGHLIFLSAVKPEIEMYERENIKHVSIFAEDACTIDSDLNNNFWKGMNFSVITNKINVNGICKIVLSGNGYVEGNKKAKSSNDPNFNGKDGEDGDPGESSGNIALLTKEFFNSTDLTIELNGGRGKDGDDGGDGFDGRNGVGVSRSDINNLIVNYNSLYRDSWSKFQNYSPPNNWRNLEDYGSSGEYIWRKYQDENGRIMTYSFAADKGWTYTTYEIYFIIQGSNGTSGSSGGKNGVGGEGGYRGSYVFQNPETGENFSANVFQNSGKSGENGKVGKSGKFGINGNDLALIDRSAKEASKHYKGDDDHKLSWSYGYEAEYNSRLNGYIRYKNKKKACFITFNNGEKINTSEKRAEKATEKITRSRNSKAVAKQSIFVDEIIDDAACIFGKENAFLADACEDTTDKSKENAEDAADNGEEEAEENVNEEVVILRQKESTPKLSKYTSDNQKTKRPVYTSVEFVNYVKSLGRRTSCGKNAQFMFDLFTIELNPEEISAISLASLFHQSHFREALKSPFTLALVAALQARLVNGKTFEEIQKFLQDFEWRRIKKISTTNVRKKLTNMINDFNGIATTIEEIIEPGKKKHFGIKRSELNGIFTKNCRPDEIETMTENFFGKYVDCKVSDALLKEMNTLLSQLKQKKDFLNLLSSFDQANLQWTNLNDVETYLSQIILWHIEEQTRHNEEKTKGTNSKASIRHRTEVEEKFHIFLNSVIQNHDIWSNLVKPIAAVISSSNEYMKRFGEIPEFDEEGFKAAAQAKLNALSSWIKSKPVTQRDVNLAKFCIKIYYLSKEILTYQKELYNLNLVMNKEKNGQLNELKLIKDFEGLLNARKDFPLPTETAECQEFMKNYGLACSTFRYMLSNTLNIRICSYKETSFQTIEMVEEWNPEAKVVEMIWLSDDEKQVYRITADKKFRDFYTAMQMILKKYHTTLDSETEAYKKINFKVESEMQKFIGFYPIPLQASVIEWLQNYLALTSNDEILQLLYNRFYIDGCHITVFELQFILLSVSKLLKLYHCPTDYILLILSSVSQKEFIDVLAYTRLQYYQGFRFSPTSKIFSGLSLIPSPRYKALLLTKLEESKMLKIDDEDLYKIILMLQHASNGSEQLFKIDINEWIEISRKQKWNEVNSLLNEYGSIGYYLGVLDNYGLYKEVKLMQSVFDQTIVIPEKLIAWYTHTIINEGLNDEQFFVDIKSILRTGDDFPELSDKYKKHQLITDEINQAKLMHWMKSKKLTNKPFSMNEFSVKENRSIDELIKGITGLKDDKVEEKERKIQLEKIGNLLISNNMKNENIKYLKQFDDNLNIIQKIRLRDTQKMAILCSLESEKNVLEQVNTGEGKSYIIAAIACIRCKTGHKFVDIITSSPVLAHRDAENMKPLYTAMGLSVADNCSEDIEERKKAYSSDIVYGDIAKFQRDYLLHTFYKKLILGDRIRDAVIVDEVDNMILDNSNNMLYLSHSVPGMDLLDSLLVFIQQQIFSPIYTADANKIEEFQSKFDNSAIKEKILNDLFGHFTIADLTTIVHGRLTNSQIQNIYEKLIAARIIDGIGYLIIYRYDQINEISNALPHVSASIVMQIQTCFRIILSRERQIELPAYLRPFAKLHLETLIENCKHAFFLEANTGYVIDVDHTGKLQSSLEPIITIIDQNTGADLASSQWTGGMHQFLQLKHGCRVSPMSLKAVFMSNVSYLKDYKRMNGLSGTLGSAEESQTLIDIYGVDLIKIPTNKPKIFYEHVPVIATEETEWTKNIYEEICDQVIVKRSVLVICEDIRQLNQVLSGIHDLYEKEENPHKFVKECFENMTIYKREHDEFNFEEDDKKFQTSQLIIATNLAGRGTDIKLSDSLVNTGGLHVITAFMPKNRRIEEQAFGRAARCGQPGSAQIISLAEPAENIEKPSIFQLKTYRDNAEVHRLQSLKSFYDFQTDVEEKCLEKFRKFCDKVLANAYSGSTASKNGESLPSISQVIYFTLLDLWALWLDAKSPEISQCSKEGSKEAKEKRKEEIINSVEEFLKEHPFDNFMCAKKWIRNPQALLTIGIIQMYHKNGFADAEKTFEKVLMEGYEFAAEAEYYIACMRMLNFESMRKSRNDLDISNPKSFEANISSAIEHFTKSRTLFRNRLNRKEKEAAIIAKLIEKSPENNPKTLGFANQVKSMAQNIGLIVTNIDNLLGNPCNEKTFINEKFDENYSKLIYDAMIRQGIIGPALLNGSHKLEEWQINPFKRKYKLQRKQMNSLVNSIKNNPQGQSFDDNIVFDKWFIFENAPLSTRGQFWSEMEQQKAFYNTEMFVCVRDKTKLSQTIRNLLEELNPYEIPLESLKYTVRYSDEKELGILYKAKAVNDLIGNDEEIRKEFDKEIKNENLKLDKFADILITKDSVGFFSEFDGVTIEDLKEYFNIDLIGATWILNILRDKGCLKLQKLKMTRFTENEKLWNELVRIHLSDNAIKPNDGAETGIKMLFEYAGILQQIKNNNKLLNVTVDIIQHFCNLQFPNNDEENEEKTNTAQIFYDYLIQQKILEPYYYEIWRINSKLDCSSLPNCISLKIDEFLADRFAYSFALEDLCLAIEQSHQRPNVEPHKIFLPENPYTEIFGDFVESGIAVPSRITSNNKELELFDYDDFKQSELIKEIIYQNRPKIFDQTHYHFELTSFASYVLEQNFQIDSDIRAIMDNGLKVVIGRKKEKGSWGIINQIVAAAAFCWNKIKAAAAACCNFGYSVVKFCCQLPGKIFNAVSDTIGPYMKEAGDFVIKLVKPLMNTPFGKAALKIGEVASDVANVVKEKAIDAAYLALDAAEGVIKYTKKGGKWVAAKASEAAKWMAESKIAQEAGNVFSQAIEIGTAAIHYTNINKLWEMAAEKATYLYSKMSEYCTALSESYQYYNQCRTMARKLVSENYNLVDEHSILLTFNEITKKETKIKTAENKLLKEIQKFIDGHHLLIFETIKKVVEVKLESVEKFDSVVIQKLLIEGSSIAKFVAELENILKFGAWEKQIECYTFLKEVCENNDVTHFGKPSFLQNLPNKFYFLEQAIDEIIDEMQKLAEDEGYNSDELTDSEDRQETTKGSRNSGLSGTGFGIPDDLRDLPNLC</sequence>
<evidence type="ECO:0000313" key="2">
    <source>
        <dbReference type="WBParaSite" id="PS1159_v2.g22216.t1"/>
    </source>
</evidence>
<accession>A0AC35FYN1</accession>
<protein>
    <submittedName>
        <fullName evidence="2">Chloroplast protein-transporting ATPase</fullName>
    </submittedName>
</protein>
<reference evidence="2" key="1">
    <citation type="submission" date="2022-11" db="UniProtKB">
        <authorList>
            <consortium name="WormBaseParasite"/>
        </authorList>
    </citation>
    <scope>IDENTIFICATION</scope>
</reference>